<proteinExistence type="inferred from homology"/>
<dbReference type="SUPFAM" id="SSF54695">
    <property type="entry name" value="POZ domain"/>
    <property type="match status" value="1"/>
</dbReference>
<evidence type="ECO:0000259" key="6">
    <source>
        <dbReference type="Pfam" id="PF03931"/>
    </source>
</evidence>
<dbReference type="Pfam" id="PF03931">
    <property type="entry name" value="Skp1_POZ"/>
    <property type="match status" value="1"/>
</dbReference>
<reference evidence="7 8" key="1">
    <citation type="journal article" date="2024" name="G3 (Bethesda)">
        <title>Genome assembly of Hibiscus sabdariffa L. provides insights into metabolisms of medicinal natural products.</title>
        <authorList>
            <person name="Kim T."/>
        </authorList>
    </citation>
    <scope>NUCLEOTIDE SEQUENCE [LARGE SCALE GENOMIC DNA]</scope>
    <source>
        <strain evidence="7">TK-2024</strain>
        <tissue evidence="7">Old leaves</tissue>
    </source>
</reference>
<dbReference type="InterPro" id="IPR011333">
    <property type="entry name" value="SKP1/BTB/POZ_sf"/>
</dbReference>
<comment type="similarity">
    <text evidence="2 4">Belongs to the SKP1 family.</text>
</comment>
<gene>
    <name evidence="7" type="ORF">V6N11_068468</name>
</gene>
<keyword evidence="3 4" id="KW-0833">Ubl conjugation pathway</keyword>
<evidence type="ECO:0000313" key="7">
    <source>
        <dbReference type="EMBL" id="KAK8985201.1"/>
    </source>
</evidence>
<dbReference type="InterPro" id="IPR016073">
    <property type="entry name" value="Skp1_comp_POZ"/>
</dbReference>
<dbReference type="InterPro" id="IPR001232">
    <property type="entry name" value="SKP1-like"/>
</dbReference>
<dbReference type="InterPro" id="IPR016897">
    <property type="entry name" value="SKP1"/>
</dbReference>
<comment type="subunit">
    <text evidence="4">Part of a SCF (SKP1-cullin-F-box) protein ligase complex.</text>
</comment>
<evidence type="ECO:0000256" key="3">
    <source>
        <dbReference type="ARBA" id="ARBA00022786"/>
    </source>
</evidence>
<dbReference type="SMART" id="SM00512">
    <property type="entry name" value="Skp1"/>
    <property type="match status" value="1"/>
</dbReference>
<dbReference type="SUPFAM" id="SSF81382">
    <property type="entry name" value="Skp1 dimerisation domain-like"/>
    <property type="match status" value="1"/>
</dbReference>
<evidence type="ECO:0000313" key="8">
    <source>
        <dbReference type="Proteomes" id="UP001396334"/>
    </source>
</evidence>
<sequence length="151" mass="17280">MASNSKNVILQSSDGETFVVEERVIHRSEMIKNMIEDDCVNEVIPVPNVTGKILSKILEYCKKHVESDAVDKLEEWDADFVDVDQVTLYDLIMAANFLNIKDLLDLTCQKVADMIKGKSPEEIRTTFNIKNDFTPEEYEEITKENAWAFVS</sequence>
<dbReference type="Pfam" id="PF01466">
    <property type="entry name" value="Skp1"/>
    <property type="match status" value="1"/>
</dbReference>
<feature type="domain" description="SKP1 component dimerisation" evidence="5">
    <location>
        <begin position="101"/>
        <end position="148"/>
    </location>
</feature>
<comment type="pathway">
    <text evidence="1 4">Protein modification; protein ubiquitination.</text>
</comment>
<organism evidence="7 8">
    <name type="scientific">Hibiscus sabdariffa</name>
    <name type="common">roselle</name>
    <dbReference type="NCBI Taxonomy" id="183260"/>
    <lineage>
        <taxon>Eukaryota</taxon>
        <taxon>Viridiplantae</taxon>
        <taxon>Streptophyta</taxon>
        <taxon>Embryophyta</taxon>
        <taxon>Tracheophyta</taxon>
        <taxon>Spermatophyta</taxon>
        <taxon>Magnoliopsida</taxon>
        <taxon>eudicotyledons</taxon>
        <taxon>Gunneridae</taxon>
        <taxon>Pentapetalae</taxon>
        <taxon>rosids</taxon>
        <taxon>malvids</taxon>
        <taxon>Malvales</taxon>
        <taxon>Malvaceae</taxon>
        <taxon>Malvoideae</taxon>
        <taxon>Hibiscus</taxon>
    </lineage>
</organism>
<dbReference type="EMBL" id="JBBPBN010000069">
    <property type="protein sequence ID" value="KAK8985201.1"/>
    <property type="molecule type" value="Genomic_DNA"/>
</dbReference>
<dbReference type="Gene3D" id="3.30.710.10">
    <property type="entry name" value="Potassium Channel Kv1.1, Chain A"/>
    <property type="match status" value="1"/>
</dbReference>
<protein>
    <recommendedName>
        <fullName evidence="4">SKP1-like protein</fullName>
    </recommendedName>
</protein>
<name>A0ABR2PAA5_9ROSI</name>
<dbReference type="PANTHER" id="PTHR11165">
    <property type="entry name" value="SKP1"/>
    <property type="match status" value="1"/>
</dbReference>
<evidence type="ECO:0000256" key="1">
    <source>
        <dbReference type="ARBA" id="ARBA00004906"/>
    </source>
</evidence>
<dbReference type="Proteomes" id="UP001396334">
    <property type="component" value="Unassembled WGS sequence"/>
</dbReference>
<dbReference type="InterPro" id="IPR036296">
    <property type="entry name" value="SKP1-like_dim_sf"/>
</dbReference>
<evidence type="ECO:0000256" key="4">
    <source>
        <dbReference type="PIRNR" id="PIRNR028729"/>
    </source>
</evidence>
<feature type="domain" description="SKP1 component POZ" evidence="6">
    <location>
        <begin position="7"/>
        <end position="65"/>
    </location>
</feature>
<dbReference type="CDD" id="cd18322">
    <property type="entry name" value="BTB_POZ_SKP1"/>
    <property type="match status" value="1"/>
</dbReference>
<keyword evidence="8" id="KW-1185">Reference proteome</keyword>
<dbReference type="InterPro" id="IPR016072">
    <property type="entry name" value="Skp1_comp_dimer"/>
</dbReference>
<dbReference type="PIRSF" id="PIRSF028729">
    <property type="entry name" value="E3_ubiquit_lig_SCF_Skp"/>
    <property type="match status" value="1"/>
</dbReference>
<evidence type="ECO:0000256" key="2">
    <source>
        <dbReference type="ARBA" id="ARBA00009993"/>
    </source>
</evidence>
<accession>A0ABR2PAA5</accession>
<comment type="function">
    <text evidence="4">Involved in ubiquitination and subsequent proteasomal degradation of target proteins. Together with CUL1, RBX1 and a F-box protein, it forms a SCF E3 ubiquitin ligase complex. The functional specificity of this complex depends on the type of F-box protein. In the SCF complex, it serves as an adapter that links the F-box protein to CUL1.</text>
</comment>
<evidence type="ECO:0000259" key="5">
    <source>
        <dbReference type="Pfam" id="PF01466"/>
    </source>
</evidence>
<comment type="caution">
    <text evidence="7">The sequence shown here is derived from an EMBL/GenBank/DDBJ whole genome shotgun (WGS) entry which is preliminary data.</text>
</comment>